<reference evidence="1" key="1">
    <citation type="journal article" date="2012" name="Science">
        <title>Fermentation, hydrogen, and sulfur metabolism in multiple uncultivated bacterial phyla.</title>
        <authorList>
            <person name="Wrighton K.C."/>
            <person name="Thomas B.C."/>
            <person name="Sharon I."/>
            <person name="Miller C.S."/>
            <person name="Castelle C.J."/>
            <person name="VerBerkmoes N.C."/>
            <person name="Wilkins M.J."/>
            <person name="Hettich R.L."/>
            <person name="Lipton M.S."/>
            <person name="Williams K.H."/>
            <person name="Long P.E."/>
            <person name="Banfield J.F."/>
        </authorList>
    </citation>
    <scope>NUCLEOTIDE SEQUENCE [LARGE SCALE GENOMIC DNA]</scope>
</reference>
<sequence length="64" mass="7579">MTTPFIEDEEEDELLLDDADLTGEITLDDVEELEEEANIWHKVQTYDPNDDGTDNYFDEQYFDE</sequence>
<evidence type="ECO:0000313" key="1">
    <source>
        <dbReference type="EMBL" id="EKD30454.1"/>
    </source>
</evidence>
<gene>
    <name evidence="1" type="ORF">ACD_78C00056G0001</name>
</gene>
<protein>
    <submittedName>
        <fullName evidence="1">Uncharacterized protein</fullName>
    </submittedName>
</protein>
<dbReference type="AlphaFoldDB" id="K1YYE5"/>
<organism evidence="1">
    <name type="scientific">uncultured bacterium</name>
    <name type="common">gcode 4</name>
    <dbReference type="NCBI Taxonomy" id="1234023"/>
    <lineage>
        <taxon>Bacteria</taxon>
        <taxon>environmental samples</taxon>
    </lineage>
</organism>
<accession>K1YYE5</accession>
<comment type="caution">
    <text evidence="1">The sequence shown here is derived from an EMBL/GenBank/DDBJ whole genome shotgun (WGS) entry which is preliminary data.</text>
</comment>
<dbReference type="EMBL" id="AMFJ01034056">
    <property type="protein sequence ID" value="EKD30454.1"/>
    <property type="molecule type" value="Genomic_DNA"/>
</dbReference>
<name>K1YYE5_9BACT</name>
<proteinExistence type="predicted"/>